<organism evidence="2 3">
    <name type="scientific">Streptomyces hundungensis</name>
    <dbReference type="NCBI Taxonomy" id="1077946"/>
    <lineage>
        <taxon>Bacteria</taxon>
        <taxon>Bacillati</taxon>
        <taxon>Actinomycetota</taxon>
        <taxon>Actinomycetes</taxon>
        <taxon>Kitasatosporales</taxon>
        <taxon>Streptomycetaceae</taxon>
        <taxon>Streptomyces</taxon>
    </lineage>
</organism>
<evidence type="ECO:0000313" key="2">
    <source>
        <dbReference type="EMBL" id="AYG78868.1"/>
    </source>
</evidence>
<dbReference type="EMBL" id="CP032698">
    <property type="protein sequence ID" value="AYG78868.1"/>
    <property type="molecule type" value="Genomic_DNA"/>
</dbReference>
<accession>A0A387HDV7</accession>
<dbReference type="RefSeq" id="WP_428985100.1">
    <property type="nucleotide sequence ID" value="NZ_CP032698.1"/>
</dbReference>
<dbReference type="Proteomes" id="UP000271554">
    <property type="component" value="Chromosome"/>
</dbReference>
<keyword evidence="3" id="KW-1185">Reference proteome</keyword>
<protein>
    <recommendedName>
        <fullName evidence="4">Lipoprotein</fullName>
    </recommendedName>
</protein>
<dbReference type="NCBIfam" id="NF046120">
    <property type="entry name" value="lipo_SCO0607"/>
    <property type="match status" value="1"/>
</dbReference>
<evidence type="ECO:0008006" key="4">
    <source>
        <dbReference type="Google" id="ProtNLM"/>
    </source>
</evidence>
<feature type="region of interest" description="Disordered" evidence="1">
    <location>
        <begin position="61"/>
        <end position="82"/>
    </location>
</feature>
<proteinExistence type="predicted"/>
<gene>
    <name evidence="2" type="ORF">DWB77_00977</name>
</gene>
<name>A0A387HDV7_9ACTN</name>
<dbReference type="InterPro" id="IPR058119">
    <property type="entry name" value="SCO0607-like"/>
</dbReference>
<evidence type="ECO:0000313" key="3">
    <source>
        <dbReference type="Proteomes" id="UP000271554"/>
    </source>
</evidence>
<sequence>MRQPLSPPALRKASFAGPRRRRTPLWCATAVIVLLSALTGCSSQDAICGGGEYPVHTVGSTGSACVDDDQPPPKGYTRYPEGKVPRHVGDEWDQYWQTHTVDEKGRIIQVPKS</sequence>
<dbReference type="KEGG" id="shun:DWB77_00977"/>
<evidence type="ECO:0000256" key="1">
    <source>
        <dbReference type="SAM" id="MobiDB-lite"/>
    </source>
</evidence>
<dbReference type="AlphaFoldDB" id="A0A387HDV7"/>
<reference evidence="2 3" key="1">
    <citation type="submission" date="2018-10" db="EMBL/GenBank/DDBJ databases">
        <title>Relationship between Morphology and Antimicrobial Activity in Streptomyces.</title>
        <authorList>
            <person name="Kang H.J."/>
            <person name="Kim S.B."/>
        </authorList>
    </citation>
    <scope>NUCLEOTIDE SEQUENCE [LARGE SCALE GENOMIC DNA]</scope>
    <source>
        <strain evidence="2 3">BH38</strain>
    </source>
</reference>